<sequence>MLQCENYSDLEIILGSYEEFVIGYKPLKAEDGMVTLSQSFANHSHRASVRCVASGGRFMASGGADDNIQLYDMKLRKEMGVLMHHEKTVTCVAFVGTSHLISGSEDGDVVIWRSGNWQCEKIWTAHKDGGVTSIAVHPSGKLCLTVGRDQTLKTWNLVKGRSAYTTNLHAQGEDLSFSESGEHYAVLKLMKGGAQFSVDVYSIVVAGVVYSVVPESRPSSITFLKDDFIAIGTDTGSVEIHQISKKSCVCKFKTKSTRIRKIGAVQFSSGEAWLVTAASNGEICIYSFKVSIPLHVHGELN</sequence>
<evidence type="ECO:0000256" key="2">
    <source>
        <dbReference type="ARBA" id="ARBA00022737"/>
    </source>
</evidence>
<dbReference type="PANTHER" id="PTHR44675">
    <property type="entry name" value="PAK1 INTERACTING PROTEIN 1"/>
    <property type="match status" value="1"/>
</dbReference>
<dbReference type="PROSITE" id="PS00678">
    <property type="entry name" value="WD_REPEATS_1"/>
    <property type="match status" value="1"/>
</dbReference>
<dbReference type="InterPro" id="IPR036322">
    <property type="entry name" value="WD40_repeat_dom_sf"/>
</dbReference>
<dbReference type="InterPro" id="IPR001680">
    <property type="entry name" value="WD40_rpt"/>
</dbReference>
<dbReference type="SUPFAM" id="SSF50978">
    <property type="entry name" value="WD40 repeat-like"/>
    <property type="match status" value="1"/>
</dbReference>
<dbReference type="InterPro" id="IPR019775">
    <property type="entry name" value="WD40_repeat_CS"/>
</dbReference>
<evidence type="ECO:0000313" key="5">
    <source>
        <dbReference type="EMBL" id="CAB3368399.1"/>
    </source>
</evidence>
<comment type="function">
    <text evidence="3">Negatively regulates the PAK1 kinase. PAK1 is a member of the PAK kinase family, which has been shown to play a positive role in the regulation of signaling pathways involving MAPK8 and RELA. PAK1 exists as an inactive homodimer, which is activated by binding of small GTPases such as CDC42 to an N-terminal regulatory domain. PAK1IP1 also binds to the N-terminus of PAK1, and inhibits the specific activation of PAK1 by CDC42. May be involved in ribosomal large subunit assembly.</text>
</comment>
<keyword evidence="1 4" id="KW-0853">WD repeat</keyword>
<feature type="repeat" description="WD" evidence="4">
    <location>
        <begin position="82"/>
        <end position="112"/>
    </location>
</feature>
<evidence type="ECO:0000256" key="4">
    <source>
        <dbReference type="PROSITE-ProRule" id="PRU00221"/>
    </source>
</evidence>
<accession>A0A8S1CFR4</accession>
<dbReference type="AlphaFoldDB" id="A0A8S1CFR4"/>
<dbReference type="SMART" id="SM00320">
    <property type="entry name" value="WD40"/>
    <property type="match status" value="5"/>
</dbReference>
<gene>
    <name evidence="5" type="ORF">CLODIP_2_CD06802</name>
</gene>
<protein>
    <recommendedName>
        <fullName evidence="7">Anaphase-promoting complex subunit 4 WD40 domain-containing protein</fullName>
    </recommendedName>
</protein>
<dbReference type="InterPro" id="IPR015943">
    <property type="entry name" value="WD40/YVTN_repeat-like_dom_sf"/>
</dbReference>
<keyword evidence="6" id="KW-1185">Reference proteome</keyword>
<proteinExistence type="predicted"/>
<evidence type="ECO:0008006" key="7">
    <source>
        <dbReference type="Google" id="ProtNLM"/>
    </source>
</evidence>
<dbReference type="Proteomes" id="UP000494165">
    <property type="component" value="Unassembled WGS sequence"/>
</dbReference>
<dbReference type="EMBL" id="CADEPI010000037">
    <property type="protein sequence ID" value="CAB3368399.1"/>
    <property type="molecule type" value="Genomic_DNA"/>
</dbReference>
<dbReference type="PROSITE" id="PS50082">
    <property type="entry name" value="WD_REPEATS_2"/>
    <property type="match status" value="2"/>
</dbReference>
<dbReference type="PROSITE" id="PS50294">
    <property type="entry name" value="WD_REPEATS_REGION"/>
    <property type="match status" value="1"/>
</dbReference>
<dbReference type="OrthoDB" id="308449at2759"/>
<keyword evidence="2" id="KW-0677">Repeat</keyword>
<comment type="caution">
    <text evidence="5">The sequence shown here is derived from an EMBL/GenBank/DDBJ whole genome shotgun (WGS) entry which is preliminary data.</text>
</comment>
<evidence type="ECO:0000256" key="1">
    <source>
        <dbReference type="ARBA" id="ARBA00022574"/>
    </source>
</evidence>
<evidence type="ECO:0000256" key="3">
    <source>
        <dbReference type="ARBA" id="ARBA00045213"/>
    </source>
</evidence>
<feature type="repeat" description="WD" evidence="4">
    <location>
        <begin position="124"/>
        <end position="165"/>
    </location>
</feature>
<dbReference type="InterPro" id="IPR051959">
    <property type="entry name" value="PAK1-Kinase_Regulator"/>
</dbReference>
<dbReference type="PANTHER" id="PTHR44675:SF1">
    <property type="entry name" value="P21-ACTIVATED PROTEIN KINASE-INTERACTING PROTEIN 1"/>
    <property type="match status" value="1"/>
</dbReference>
<evidence type="ECO:0000313" key="6">
    <source>
        <dbReference type="Proteomes" id="UP000494165"/>
    </source>
</evidence>
<name>A0A8S1CFR4_9INSE</name>
<dbReference type="Pfam" id="PF00400">
    <property type="entry name" value="WD40"/>
    <property type="match status" value="3"/>
</dbReference>
<reference evidence="5 6" key="1">
    <citation type="submission" date="2020-04" db="EMBL/GenBank/DDBJ databases">
        <authorList>
            <person name="Alioto T."/>
            <person name="Alioto T."/>
            <person name="Gomez Garrido J."/>
        </authorList>
    </citation>
    <scope>NUCLEOTIDE SEQUENCE [LARGE SCALE GENOMIC DNA]</scope>
</reference>
<organism evidence="5 6">
    <name type="scientific">Cloeon dipterum</name>
    <dbReference type="NCBI Taxonomy" id="197152"/>
    <lineage>
        <taxon>Eukaryota</taxon>
        <taxon>Metazoa</taxon>
        <taxon>Ecdysozoa</taxon>
        <taxon>Arthropoda</taxon>
        <taxon>Hexapoda</taxon>
        <taxon>Insecta</taxon>
        <taxon>Pterygota</taxon>
        <taxon>Palaeoptera</taxon>
        <taxon>Ephemeroptera</taxon>
        <taxon>Pisciforma</taxon>
        <taxon>Baetidae</taxon>
        <taxon>Cloeon</taxon>
    </lineage>
</organism>
<dbReference type="Gene3D" id="2.130.10.10">
    <property type="entry name" value="YVTN repeat-like/Quinoprotein amine dehydrogenase"/>
    <property type="match status" value="2"/>
</dbReference>